<keyword evidence="2" id="KW-1185">Reference proteome</keyword>
<name>A0A5B7G2I9_PORTR</name>
<dbReference type="AlphaFoldDB" id="A0A5B7G2I9"/>
<sequence length="59" mass="6635">MVVACDVNVRVQDDGRIREMVFAGCLDFVSSQGFFFQEVCLYSSPHSSSTSLISEQQQR</sequence>
<evidence type="ECO:0000313" key="2">
    <source>
        <dbReference type="Proteomes" id="UP000324222"/>
    </source>
</evidence>
<accession>A0A5B7G2I9</accession>
<protein>
    <submittedName>
        <fullName evidence="1">Uncharacterized protein</fullName>
    </submittedName>
</protein>
<evidence type="ECO:0000313" key="1">
    <source>
        <dbReference type="EMBL" id="MPC54290.1"/>
    </source>
</evidence>
<organism evidence="1 2">
    <name type="scientific">Portunus trituberculatus</name>
    <name type="common">Swimming crab</name>
    <name type="synonym">Neptunus trituberculatus</name>
    <dbReference type="NCBI Taxonomy" id="210409"/>
    <lineage>
        <taxon>Eukaryota</taxon>
        <taxon>Metazoa</taxon>
        <taxon>Ecdysozoa</taxon>
        <taxon>Arthropoda</taxon>
        <taxon>Crustacea</taxon>
        <taxon>Multicrustacea</taxon>
        <taxon>Malacostraca</taxon>
        <taxon>Eumalacostraca</taxon>
        <taxon>Eucarida</taxon>
        <taxon>Decapoda</taxon>
        <taxon>Pleocyemata</taxon>
        <taxon>Brachyura</taxon>
        <taxon>Eubrachyura</taxon>
        <taxon>Portunoidea</taxon>
        <taxon>Portunidae</taxon>
        <taxon>Portuninae</taxon>
        <taxon>Portunus</taxon>
    </lineage>
</organism>
<dbReference type="Proteomes" id="UP000324222">
    <property type="component" value="Unassembled WGS sequence"/>
</dbReference>
<proteinExistence type="predicted"/>
<dbReference type="EMBL" id="VSRR010012241">
    <property type="protein sequence ID" value="MPC54290.1"/>
    <property type="molecule type" value="Genomic_DNA"/>
</dbReference>
<gene>
    <name evidence="1" type="ORF">E2C01_048200</name>
</gene>
<reference evidence="1 2" key="1">
    <citation type="submission" date="2019-05" db="EMBL/GenBank/DDBJ databases">
        <title>Another draft genome of Portunus trituberculatus and its Hox gene families provides insights of decapod evolution.</title>
        <authorList>
            <person name="Jeong J.-H."/>
            <person name="Song I."/>
            <person name="Kim S."/>
            <person name="Choi T."/>
            <person name="Kim D."/>
            <person name="Ryu S."/>
            <person name="Kim W."/>
        </authorList>
    </citation>
    <scope>NUCLEOTIDE SEQUENCE [LARGE SCALE GENOMIC DNA]</scope>
    <source>
        <tissue evidence="1">Muscle</tissue>
    </source>
</reference>
<comment type="caution">
    <text evidence="1">The sequence shown here is derived from an EMBL/GenBank/DDBJ whole genome shotgun (WGS) entry which is preliminary data.</text>
</comment>